<feature type="domain" description="4Fe-4S ferredoxin-type" evidence="6">
    <location>
        <begin position="37"/>
        <end position="66"/>
    </location>
</feature>
<keyword evidence="1" id="KW-0004">4Fe-4S</keyword>
<dbReference type="EMBL" id="CP035807">
    <property type="protein sequence ID" value="QEN03195.1"/>
    <property type="molecule type" value="Genomic_DNA"/>
</dbReference>
<keyword evidence="3" id="KW-0408">Iron</keyword>
<feature type="domain" description="4Fe-4S ferredoxin-type" evidence="6">
    <location>
        <begin position="8"/>
        <end position="36"/>
    </location>
</feature>
<reference evidence="8 9" key="2">
    <citation type="submission" date="2019-09" db="EMBL/GenBank/DDBJ databases">
        <title>Complete Genome Sequence and Methylome Analysis of free living Spirochaetas.</title>
        <authorList>
            <person name="Leshcheva N."/>
            <person name="Mikheeva N."/>
        </authorList>
    </citation>
    <scope>NUCLEOTIDE SEQUENCE [LARGE SCALE GENOMIC DNA]</scope>
    <source>
        <strain evidence="8 9">P</strain>
    </source>
</reference>
<keyword evidence="2" id="KW-0479">Metal-binding</keyword>
<dbReference type="AlphaFoldDB" id="A0A5C1Q592"/>
<dbReference type="PROSITE" id="PS51379">
    <property type="entry name" value="4FE4S_FER_2"/>
    <property type="match status" value="2"/>
</dbReference>
<feature type="domain" description="4Fe-4S" evidence="7">
    <location>
        <begin position="347"/>
        <end position="409"/>
    </location>
</feature>
<dbReference type="Gene3D" id="1.10.15.40">
    <property type="entry name" value="Electron transport complex subunit B, putative Fe-S cluster"/>
    <property type="match status" value="1"/>
</dbReference>
<dbReference type="PANTHER" id="PTHR43560">
    <property type="entry name" value="ION-TRANSLOCATING OXIDOREDUCTASE COMPLEX SUBUNIT B"/>
    <property type="match status" value="1"/>
</dbReference>
<dbReference type="Proteomes" id="UP000323824">
    <property type="component" value="Chromosome"/>
</dbReference>
<protein>
    <submittedName>
        <fullName evidence="8">PAS domain-containing protein</fullName>
    </submittedName>
</protein>
<dbReference type="Gene3D" id="3.40.950.10">
    <property type="entry name" value="Fe-only Hydrogenase (Larger Subunit), Chain L, domain 3"/>
    <property type="match status" value="1"/>
</dbReference>
<keyword evidence="9" id="KW-1185">Reference proteome</keyword>
<organism evidence="8 9">
    <name type="scientific">Thiospirochaeta perfilievii</name>
    <dbReference type="NCBI Taxonomy" id="252967"/>
    <lineage>
        <taxon>Bacteria</taxon>
        <taxon>Pseudomonadati</taxon>
        <taxon>Spirochaetota</taxon>
        <taxon>Spirochaetia</taxon>
        <taxon>Spirochaetales</taxon>
        <taxon>Spirochaetaceae</taxon>
        <taxon>Thiospirochaeta</taxon>
    </lineage>
</organism>
<evidence type="ECO:0000259" key="7">
    <source>
        <dbReference type="PROSITE" id="PS51656"/>
    </source>
</evidence>
<dbReference type="InterPro" id="IPR009016">
    <property type="entry name" value="Fe_hydrogenase"/>
</dbReference>
<evidence type="ECO:0000313" key="9">
    <source>
        <dbReference type="Proteomes" id="UP000323824"/>
    </source>
</evidence>
<dbReference type="GO" id="GO:0051539">
    <property type="term" value="F:4 iron, 4 sulfur cluster binding"/>
    <property type="evidence" value="ECO:0007669"/>
    <property type="project" value="UniProtKB-KW"/>
</dbReference>
<dbReference type="Pfam" id="PF13187">
    <property type="entry name" value="Fer4_9"/>
    <property type="match status" value="1"/>
</dbReference>
<dbReference type="PROSITE" id="PS51656">
    <property type="entry name" value="4FE4S"/>
    <property type="match status" value="1"/>
</dbReference>
<dbReference type="InterPro" id="IPR004108">
    <property type="entry name" value="Fe_hydrogenase_lsu_C"/>
</dbReference>
<evidence type="ECO:0000256" key="4">
    <source>
        <dbReference type="ARBA" id="ARBA00023014"/>
    </source>
</evidence>
<evidence type="ECO:0000313" key="8">
    <source>
        <dbReference type="EMBL" id="QEN03195.1"/>
    </source>
</evidence>
<dbReference type="InterPro" id="IPR017900">
    <property type="entry name" value="4Fe4S_Fe_S_CS"/>
</dbReference>
<dbReference type="SUPFAM" id="SSF53920">
    <property type="entry name" value="Fe-only hydrogenase"/>
    <property type="match status" value="1"/>
</dbReference>
<dbReference type="InterPro" id="IPR000014">
    <property type="entry name" value="PAS"/>
</dbReference>
<dbReference type="InterPro" id="IPR007202">
    <property type="entry name" value="4Fe-4S_dom"/>
</dbReference>
<evidence type="ECO:0000259" key="6">
    <source>
        <dbReference type="PROSITE" id="PS51379"/>
    </source>
</evidence>
<dbReference type="Pfam" id="PF04060">
    <property type="entry name" value="FeS"/>
    <property type="match status" value="1"/>
</dbReference>
<dbReference type="SUPFAM" id="SSF55785">
    <property type="entry name" value="PYP-like sensor domain (PAS domain)"/>
    <property type="match status" value="1"/>
</dbReference>
<evidence type="ECO:0000256" key="2">
    <source>
        <dbReference type="ARBA" id="ARBA00022723"/>
    </source>
</evidence>
<dbReference type="SUPFAM" id="SSF54862">
    <property type="entry name" value="4Fe-4S ferredoxins"/>
    <property type="match status" value="1"/>
</dbReference>
<dbReference type="InterPro" id="IPR035965">
    <property type="entry name" value="PAS-like_dom_sf"/>
</dbReference>
<dbReference type="OrthoDB" id="9798098at2"/>
<name>A0A5C1Q592_9SPIO</name>
<dbReference type="InterPro" id="IPR050395">
    <property type="entry name" value="4Fe4S_Ferredoxin_RnfB"/>
</dbReference>
<sequence length="565" mass="62726">MKIMSKLNPIYTEITECNDCNKCIRECPVKSIKVKSGHAFIEPDLCILCGHCTRVCPRGAKKVRNDLDYVKSYLKENPNQRVIASVAPSYLSEYPGVTFEKLNTLFKKLGFYRAEETAIGAQIVSRYIDNNLLEGVTISSACPVTLSYIKKYRTELSKSILNVDSPLLAHCKELKSKEDCKIVFFGPCIGKKSEADNNPELLLSALTFKDLNKWTEDEEIILEDLEESFVPKRGTNGSFYPIEGGMIKSFKSKNDLRFSYSGIDSIVNSLDGISSHDKNLSGSFFELLACDGGCINGPGASCHSQTALKTIKVLEGASNKQENAKRDVSIVRDWRVDAITQLNFSEEEIRNVMRSVGKVKIEDEINCGACGYSTCREFALALLEGKAETNMCLNYLRKLSEQKANALIHTMPSGVIMVDNNLKIIESNSAFASLMGEDCSTIYKINEGLNGVSLDKILPQFRQFSQCLKSGANSESIIRVKDKIIKCIVYPVVDYLVVGGIFRDITETRSQREKIISKAQEVLTKNVSTVQQIAFLLGENAADSEVMLNSIIESFGKVDDDESSL</sequence>
<feature type="domain" description="PAS" evidence="5">
    <location>
        <begin position="400"/>
        <end position="436"/>
    </location>
</feature>
<reference evidence="8 9" key="1">
    <citation type="submission" date="2019-02" db="EMBL/GenBank/DDBJ databases">
        <authorList>
            <person name="Fomenkov A."/>
            <person name="Dubinina G."/>
            <person name="Grabovich M."/>
            <person name="Vincze T."/>
            <person name="Roberts R.J."/>
        </authorList>
    </citation>
    <scope>NUCLEOTIDE SEQUENCE [LARGE SCALE GENOMIC DNA]</scope>
    <source>
        <strain evidence="8 9">P</strain>
    </source>
</reference>
<dbReference type="PROSITE" id="PS00198">
    <property type="entry name" value="4FE4S_FER_1"/>
    <property type="match status" value="1"/>
</dbReference>
<evidence type="ECO:0000256" key="3">
    <source>
        <dbReference type="ARBA" id="ARBA00023004"/>
    </source>
</evidence>
<accession>A0A5C1Q592</accession>
<dbReference type="KEGG" id="sper:EW093_00245"/>
<evidence type="ECO:0000256" key="1">
    <source>
        <dbReference type="ARBA" id="ARBA00022485"/>
    </source>
</evidence>
<evidence type="ECO:0000259" key="5">
    <source>
        <dbReference type="PROSITE" id="PS50112"/>
    </source>
</evidence>
<dbReference type="PROSITE" id="PS50112">
    <property type="entry name" value="PAS"/>
    <property type="match status" value="1"/>
</dbReference>
<dbReference type="GO" id="GO:0046872">
    <property type="term" value="F:metal ion binding"/>
    <property type="evidence" value="ECO:0007669"/>
    <property type="project" value="UniProtKB-KW"/>
</dbReference>
<keyword evidence="4" id="KW-0411">Iron-sulfur</keyword>
<dbReference type="Gene3D" id="3.30.450.20">
    <property type="entry name" value="PAS domain"/>
    <property type="match status" value="1"/>
</dbReference>
<dbReference type="Pfam" id="PF02906">
    <property type="entry name" value="Fe_hyd_lg_C"/>
    <property type="match status" value="1"/>
</dbReference>
<dbReference type="PANTHER" id="PTHR43560:SF1">
    <property type="entry name" value="ION-TRANSLOCATING OXIDOREDUCTASE COMPLEX SUBUNIT B"/>
    <property type="match status" value="1"/>
</dbReference>
<dbReference type="Gene3D" id="3.30.70.20">
    <property type="match status" value="1"/>
</dbReference>
<proteinExistence type="predicted"/>
<dbReference type="InterPro" id="IPR017896">
    <property type="entry name" value="4Fe4S_Fe-S-bd"/>
</dbReference>
<gene>
    <name evidence="8" type="ORF">EW093_00245</name>
</gene>